<dbReference type="EMBL" id="WSFT01000034">
    <property type="protein sequence ID" value="MBS4538471.1"/>
    <property type="molecule type" value="Genomic_DNA"/>
</dbReference>
<evidence type="ECO:0000313" key="3">
    <source>
        <dbReference type="Proteomes" id="UP000724672"/>
    </source>
</evidence>
<keyword evidence="1" id="KW-0472">Membrane</keyword>
<keyword evidence="1" id="KW-0812">Transmembrane</keyword>
<comment type="caution">
    <text evidence="2">The sequence shown here is derived from an EMBL/GenBank/DDBJ whole genome shotgun (WGS) entry which is preliminary data.</text>
</comment>
<organism evidence="2 3">
    <name type="scientific">Anaeromonas frigoriresistens</name>
    <dbReference type="NCBI Taxonomy" id="2683708"/>
    <lineage>
        <taxon>Bacteria</taxon>
        <taxon>Bacillati</taxon>
        <taxon>Bacillota</taxon>
        <taxon>Tissierellia</taxon>
        <taxon>Tissierellales</taxon>
        <taxon>Thermohalobacteraceae</taxon>
        <taxon>Anaeromonas</taxon>
    </lineage>
</organism>
<gene>
    <name evidence="2" type="ORF">GOQ27_08340</name>
</gene>
<evidence type="ECO:0000313" key="2">
    <source>
        <dbReference type="EMBL" id="MBS4538471.1"/>
    </source>
</evidence>
<dbReference type="Proteomes" id="UP000724672">
    <property type="component" value="Unassembled WGS sequence"/>
</dbReference>
<sequence length="64" mass="7193">MEIIFEIIFEVIIEGIFAGIYYVFNKFLKDRVSEGTAKVISGILTGLLIVGAFIIIIMILKKVK</sequence>
<feature type="transmembrane region" description="Helical" evidence="1">
    <location>
        <begin position="39"/>
        <end position="60"/>
    </location>
</feature>
<accession>A0A942UY52</accession>
<name>A0A942UY52_9FIRM</name>
<dbReference type="AlphaFoldDB" id="A0A942UY52"/>
<feature type="transmembrane region" description="Helical" evidence="1">
    <location>
        <begin position="7"/>
        <end position="24"/>
    </location>
</feature>
<keyword evidence="1" id="KW-1133">Transmembrane helix</keyword>
<reference evidence="2" key="1">
    <citation type="submission" date="2019-12" db="EMBL/GenBank/DDBJ databases">
        <title>Clostridiaceae gen. nov. sp. nov., isolated from sediment in Xinjiang, China.</title>
        <authorList>
            <person name="Zhang R."/>
        </authorList>
    </citation>
    <scope>NUCLEOTIDE SEQUENCE</scope>
    <source>
        <strain evidence="2">D2Q-11</strain>
    </source>
</reference>
<protein>
    <submittedName>
        <fullName evidence="2">Uncharacterized protein</fullName>
    </submittedName>
</protein>
<keyword evidence="3" id="KW-1185">Reference proteome</keyword>
<dbReference type="RefSeq" id="WP_203366398.1">
    <property type="nucleotide sequence ID" value="NZ_WSFT01000034.1"/>
</dbReference>
<proteinExistence type="predicted"/>
<evidence type="ECO:0000256" key="1">
    <source>
        <dbReference type="SAM" id="Phobius"/>
    </source>
</evidence>